<organism evidence="1">
    <name type="scientific">Streptomyces sp. NBC_01393</name>
    <dbReference type="NCBI Taxonomy" id="2903851"/>
    <lineage>
        <taxon>Bacteria</taxon>
        <taxon>Bacillati</taxon>
        <taxon>Actinomycetota</taxon>
        <taxon>Actinomycetes</taxon>
        <taxon>Kitasatosporales</taxon>
        <taxon>Streptomycetaceae</taxon>
        <taxon>Streptomyces</taxon>
    </lineage>
</organism>
<evidence type="ECO:0000313" key="1">
    <source>
        <dbReference type="EMBL" id="WTZ12820.1"/>
    </source>
</evidence>
<protein>
    <recommendedName>
        <fullName evidence="2">HEAT repeat domain-containing protein</fullName>
    </recommendedName>
</protein>
<dbReference type="AlphaFoldDB" id="A0AAU3I8Y6"/>
<gene>
    <name evidence="1" type="ORF">OG699_35530</name>
</gene>
<evidence type="ECO:0008006" key="2">
    <source>
        <dbReference type="Google" id="ProtNLM"/>
    </source>
</evidence>
<reference evidence="1" key="1">
    <citation type="submission" date="2022-10" db="EMBL/GenBank/DDBJ databases">
        <title>The complete genomes of actinobacterial strains from the NBC collection.</title>
        <authorList>
            <person name="Joergensen T.S."/>
            <person name="Alvarez Arevalo M."/>
            <person name="Sterndorff E.B."/>
            <person name="Faurdal D."/>
            <person name="Vuksanovic O."/>
            <person name="Mourched A.-S."/>
            <person name="Charusanti P."/>
            <person name="Shaw S."/>
            <person name="Blin K."/>
            <person name="Weber T."/>
        </authorList>
    </citation>
    <scope>NUCLEOTIDE SEQUENCE</scope>
    <source>
        <strain evidence="1">NBC_01393</strain>
    </source>
</reference>
<proteinExistence type="predicted"/>
<sequence length="186" mass="20057">MLPEVRPHLSGPLADQLEHQLGLVPQREAGDLDVQRVAGIAVVAAAHSDGYAATGHLLGLLAALPAPTKAGERFWSELWRSSGTAYLLPANIKAAVLRSLAGEGIVLARQILSAVDEMTPPQRVAAGEVIGQALAESDHFPDLKTQVIGELWLRDLELTAWRVLHADRRSDDPTGRKAFLDAWSRV</sequence>
<name>A0AAU3I8Y6_9ACTN</name>
<accession>A0AAU3I8Y6</accession>
<dbReference type="EMBL" id="CP109546">
    <property type="protein sequence ID" value="WTZ12820.1"/>
    <property type="molecule type" value="Genomic_DNA"/>
</dbReference>